<dbReference type="GO" id="GO:0003676">
    <property type="term" value="F:nucleic acid binding"/>
    <property type="evidence" value="ECO:0007669"/>
    <property type="project" value="InterPro"/>
</dbReference>
<keyword evidence="4 11" id="KW-0378">Hydrolase</keyword>
<dbReference type="InterPro" id="IPR014001">
    <property type="entry name" value="Helicase_ATP-bd"/>
</dbReference>
<comment type="similarity">
    <text evidence="7 11">Belongs to the DEAD box helicase family.</text>
</comment>
<sequence>MPFSKLGLSAPIVSAVTELGYTSPTPIQAQAIPVILKGKNLLAAAQTGTGKTASFVLPILERFKDAPKIRAKRIRALILVPTRELALQVEENIALYGKHLPLTSMAMYGGVDSGPQKQRLIQGVDILVATPGRLLDMYTQRALHFDELSLLVLDEADRMLDMGFIEDINKIIERLPKDRQNLLFSATLSKQVRFLAKTAVAHPVEISIAPDSATTPQIDQWLTTVDKDKKSALLSHLINEHGWQQALIFIQTKQGAAKLVSQLEKRGIKAEAIHSGRSQAVREQLLADFKSGALAFMVATGVAARGIDIDALTRVVNYDLPDEADDYIHRIGRTGRAGASGEAVSFVSKDDFRNLCAIESRLGQLISRREIEGFSPKKAVPVSILNFVPKNKPAPKRAPTPQTKAAGPKASRPLRREPAQAQSRHASLEKGADKRVASSAEKVPFNPWTSGPRSKQ</sequence>
<dbReference type="PROSITE" id="PS51192">
    <property type="entry name" value="HELICASE_ATP_BIND_1"/>
    <property type="match status" value="1"/>
</dbReference>
<evidence type="ECO:0000256" key="9">
    <source>
        <dbReference type="ARBA" id="ARBA00074363"/>
    </source>
</evidence>
<evidence type="ECO:0000313" key="17">
    <source>
        <dbReference type="Proteomes" id="UP000737113"/>
    </source>
</evidence>
<reference evidence="16" key="1">
    <citation type="submission" date="2020-04" db="EMBL/GenBank/DDBJ databases">
        <title>Description of Shewanella salipaludis sp. nov., isolated from a salt marsh.</title>
        <authorList>
            <person name="Park S."/>
            <person name="Yoon J.-H."/>
        </authorList>
    </citation>
    <scope>NUCLEOTIDE SEQUENCE</scope>
    <source>
        <strain evidence="16">SHSM-M6</strain>
    </source>
</reference>
<feature type="compositionally biased region" description="Basic and acidic residues" evidence="12">
    <location>
        <begin position="426"/>
        <end position="436"/>
    </location>
</feature>
<evidence type="ECO:0000256" key="8">
    <source>
        <dbReference type="ARBA" id="ARBA00047984"/>
    </source>
</evidence>
<dbReference type="GO" id="GO:0042255">
    <property type="term" value="P:ribosome assembly"/>
    <property type="evidence" value="ECO:0007669"/>
    <property type="project" value="UniProtKB-ARBA"/>
</dbReference>
<evidence type="ECO:0000259" key="15">
    <source>
        <dbReference type="PROSITE" id="PS51195"/>
    </source>
</evidence>
<dbReference type="GO" id="GO:0005524">
    <property type="term" value="F:ATP binding"/>
    <property type="evidence" value="ECO:0007669"/>
    <property type="project" value="UniProtKB-KW"/>
</dbReference>
<dbReference type="Gene3D" id="3.40.50.300">
    <property type="entry name" value="P-loop containing nucleotide triphosphate hydrolases"/>
    <property type="match status" value="2"/>
</dbReference>
<dbReference type="AlphaFoldDB" id="A0A972JLZ8"/>
<keyword evidence="5 11" id="KW-0347">Helicase</keyword>
<evidence type="ECO:0000313" key="16">
    <source>
        <dbReference type="EMBL" id="NMH64596.1"/>
    </source>
</evidence>
<evidence type="ECO:0000259" key="13">
    <source>
        <dbReference type="PROSITE" id="PS51192"/>
    </source>
</evidence>
<dbReference type="RefSeq" id="WP_169563262.1">
    <property type="nucleotide sequence ID" value="NZ_JAAXYH010000002.1"/>
</dbReference>
<accession>A0A972JLZ8</accession>
<proteinExistence type="inferred from homology"/>
<dbReference type="GO" id="GO:0005829">
    <property type="term" value="C:cytosol"/>
    <property type="evidence" value="ECO:0007669"/>
    <property type="project" value="TreeGrafter"/>
</dbReference>
<dbReference type="Proteomes" id="UP000737113">
    <property type="component" value="Unassembled WGS sequence"/>
</dbReference>
<keyword evidence="17" id="KW-1185">Reference proteome</keyword>
<feature type="region of interest" description="Disordered" evidence="12">
    <location>
        <begin position="389"/>
        <end position="456"/>
    </location>
</feature>
<dbReference type="Pfam" id="PF00271">
    <property type="entry name" value="Helicase_C"/>
    <property type="match status" value="1"/>
</dbReference>
<dbReference type="EMBL" id="JAAXYH010000002">
    <property type="protein sequence ID" value="NMH64596.1"/>
    <property type="molecule type" value="Genomic_DNA"/>
</dbReference>
<evidence type="ECO:0000256" key="5">
    <source>
        <dbReference type="ARBA" id="ARBA00022806"/>
    </source>
</evidence>
<feature type="domain" description="DEAD-box RNA helicase Q" evidence="15">
    <location>
        <begin position="1"/>
        <end position="29"/>
    </location>
</feature>
<dbReference type="InterPro" id="IPR050079">
    <property type="entry name" value="DEAD_box_RNA_helicase"/>
</dbReference>
<dbReference type="GO" id="GO:0003724">
    <property type="term" value="F:RNA helicase activity"/>
    <property type="evidence" value="ECO:0007669"/>
    <property type="project" value="UniProtKB-EC"/>
</dbReference>
<dbReference type="CDD" id="cd18787">
    <property type="entry name" value="SF2_C_DEAD"/>
    <property type="match status" value="1"/>
</dbReference>
<protein>
    <recommendedName>
        <fullName evidence="9">DEAD-box ATP-dependent RNA helicase RhpA</fullName>
        <ecNumber evidence="1">3.6.4.13</ecNumber>
    </recommendedName>
</protein>
<name>A0A972JLZ8_9GAMM</name>
<comment type="catalytic activity">
    <reaction evidence="8">
        <text>ATP + H2O = ADP + phosphate + H(+)</text>
        <dbReference type="Rhea" id="RHEA:13065"/>
        <dbReference type="ChEBI" id="CHEBI:15377"/>
        <dbReference type="ChEBI" id="CHEBI:15378"/>
        <dbReference type="ChEBI" id="CHEBI:30616"/>
        <dbReference type="ChEBI" id="CHEBI:43474"/>
        <dbReference type="ChEBI" id="CHEBI:456216"/>
        <dbReference type="EC" id="3.6.4.13"/>
    </reaction>
</comment>
<evidence type="ECO:0000256" key="1">
    <source>
        <dbReference type="ARBA" id="ARBA00012552"/>
    </source>
</evidence>
<dbReference type="InterPro" id="IPR027417">
    <property type="entry name" value="P-loop_NTPase"/>
</dbReference>
<dbReference type="InterPro" id="IPR014014">
    <property type="entry name" value="RNA_helicase_DEAD_Q_motif"/>
</dbReference>
<keyword evidence="2" id="KW-0963">Cytoplasm</keyword>
<organism evidence="16 17">
    <name type="scientific">Shewanella salipaludis</name>
    <dbReference type="NCBI Taxonomy" id="2723052"/>
    <lineage>
        <taxon>Bacteria</taxon>
        <taxon>Pseudomonadati</taxon>
        <taxon>Pseudomonadota</taxon>
        <taxon>Gammaproteobacteria</taxon>
        <taxon>Alteromonadales</taxon>
        <taxon>Shewanellaceae</taxon>
        <taxon>Shewanella</taxon>
    </lineage>
</organism>
<dbReference type="GO" id="GO:0016787">
    <property type="term" value="F:hydrolase activity"/>
    <property type="evidence" value="ECO:0007669"/>
    <property type="project" value="UniProtKB-KW"/>
</dbReference>
<evidence type="ECO:0000256" key="12">
    <source>
        <dbReference type="SAM" id="MobiDB-lite"/>
    </source>
</evidence>
<evidence type="ECO:0000256" key="7">
    <source>
        <dbReference type="ARBA" id="ARBA00038437"/>
    </source>
</evidence>
<dbReference type="PROSITE" id="PS00039">
    <property type="entry name" value="DEAD_ATP_HELICASE"/>
    <property type="match status" value="1"/>
</dbReference>
<dbReference type="PROSITE" id="PS51195">
    <property type="entry name" value="Q_MOTIF"/>
    <property type="match status" value="1"/>
</dbReference>
<dbReference type="PROSITE" id="PS51194">
    <property type="entry name" value="HELICASE_CTER"/>
    <property type="match status" value="1"/>
</dbReference>
<dbReference type="SUPFAM" id="SSF52540">
    <property type="entry name" value="P-loop containing nucleoside triphosphate hydrolases"/>
    <property type="match status" value="1"/>
</dbReference>
<keyword evidence="3 11" id="KW-0547">Nucleotide-binding</keyword>
<dbReference type="InterPro" id="IPR011545">
    <property type="entry name" value="DEAD/DEAH_box_helicase_dom"/>
</dbReference>
<feature type="domain" description="Helicase ATP-binding" evidence="13">
    <location>
        <begin position="32"/>
        <end position="206"/>
    </location>
</feature>
<dbReference type="GO" id="GO:0009266">
    <property type="term" value="P:response to temperature stimulus"/>
    <property type="evidence" value="ECO:0007669"/>
    <property type="project" value="UniProtKB-ARBA"/>
</dbReference>
<evidence type="ECO:0000256" key="11">
    <source>
        <dbReference type="RuleBase" id="RU000492"/>
    </source>
</evidence>
<feature type="compositionally biased region" description="Polar residues" evidence="12">
    <location>
        <begin position="447"/>
        <end position="456"/>
    </location>
</feature>
<dbReference type="InterPro" id="IPR001650">
    <property type="entry name" value="Helicase_C-like"/>
</dbReference>
<evidence type="ECO:0000256" key="3">
    <source>
        <dbReference type="ARBA" id="ARBA00022741"/>
    </source>
</evidence>
<comment type="caution">
    <text evidence="16">The sequence shown here is derived from an EMBL/GenBank/DDBJ whole genome shotgun (WGS) entry which is preliminary data.</text>
</comment>
<evidence type="ECO:0000259" key="14">
    <source>
        <dbReference type="PROSITE" id="PS51194"/>
    </source>
</evidence>
<dbReference type="EC" id="3.6.4.13" evidence="1"/>
<gene>
    <name evidence="16" type="ORF">HC757_05370</name>
</gene>
<dbReference type="PANTHER" id="PTHR47959:SF11">
    <property type="entry name" value="ATP-DEPENDENT RNA HELICASE DEAD BOX FAMILY"/>
    <property type="match status" value="1"/>
</dbReference>
<feature type="short sequence motif" description="Q motif" evidence="10">
    <location>
        <begin position="1"/>
        <end position="29"/>
    </location>
</feature>
<dbReference type="PANTHER" id="PTHR47959">
    <property type="entry name" value="ATP-DEPENDENT RNA HELICASE RHLE-RELATED"/>
    <property type="match status" value="1"/>
</dbReference>
<dbReference type="SMART" id="SM00490">
    <property type="entry name" value="HELICc"/>
    <property type="match status" value="1"/>
</dbReference>
<evidence type="ECO:0000256" key="2">
    <source>
        <dbReference type="ARBA" id="ARBA00022490"/>
    </source>
</evidence>
<dbReference type="InterPro" id="IPR044742">
    <property type="entry name" value="DEAD/DEAH_RhlB"/>
</dbReference>
<keyword evidence="6 11" id="KW-0067">ATP-binding</keyword>
<dbReference type="FunFam" id="3.40.50.300:FF:000108">
    <property type="entry name" value="ATP-dependent RNA helicase RhlE"/>
    <property type="match status" value="1"/>
</dbReference>
<dbReference type="InterPro" id="IPR000629">
    <property type="entry name" value="RNA-helicase_DEAD-box_CS"/>
</dbReference>
<evidence type="ECO:0000256" key="10">
    <source>
        <dbReference type="PROSITE-ProRule" id="PRU00552"/>
    </source>
</evidence>
<dbReference type="SMART" id="SM00487">
    <property type="entry name" value="DEXDc"/>
    <property type="match status" value="1"/>
</dbReference>
<feature type="domain" description="Helicase C-terminal" evidence="14">
    <location>
        <begin position="217"/>
        <end position="388"/>
    </location>
</feature>
<evidence type="ECO:0000256" key="4">
    <source>
        <dbReference type="ARBA" id="ARBA00022801"/>
    </source>
</evidence>
<evidence type="ECO:0000256" key="6">
    <source>
        <dbReference type="ARBA" id="ARBA00022840"/>
    </source>
</evidence>
<dbReference type="Pfam" id="PF00270">
    <property type="entry name" value="DEAD"/>
    <property type="match status" value="1"/>
</dbReference>
<dbReference type="CDD" id="cd00268">
    <property type="entry name" value="DEADc"/>
    <property type="match status" value="1"/>
</dbReference>